<dbReference type="EMBL" id="OZ021737">
    <property type="protein sequence ID" value="CAK9316634.1"/>
    <property type="molecule type" value="Genomic_DNA"/>
</dbReference>
<accession>A0ABP0Y8A5</accession>
<protein>
    <submittedName>
        <fullName evidence="1">Uncharacterized protein</fullName>
    </submittedName>
</protein>
<proteinExistence type="predicted"/>
<evidence type="ECO:0000313" key="2">
    <source>
        <dbReference type="Proteomes" id="UP001642487"/>
    </source>
</evidence>
<evidence type="ECO:0000313" key="1">
    <source>
        <dbReference type="EMBL" id="CAK9316634.1"/>
    </source>
</evidence>
<gene>
    <name evidence="1" type="ORF">CITCOLO1_LOCUS8501</name>
</gene>
<dbReference type="Proteomes" id="UP001642487">
    <property type="component" value="Chromosome 3"/>
</dbReference>
<reference evidence="1 2" key="1">
    <citation type="submission" date="2024-03" db="EMBL/GenBank/DDBJ databases">
        <authorList>
            <person name="Gkanogiannis A."/>
            <person name="Becerra Lopez-Lavalle L."/>
        </authorList>
    </citation>
    <scope>NUCLEOTIDE SEQUENCE [LARGE SCALE GENOMIC DNA]</scope>
</reference>
<name>A0ABP0Y8A5_9ROSI</name>
<keyword evidence="2" id="KW-1185">Reference proteome</keyword>
<organism evidence="1 2">
    <name type="scientific">Citrullus colocynthis</name>
    <name type="common">colocynth</name>
    <dbReference type="NCBI Taxonomy" id="252529"/>
    <lineage>
        <taxon>Eukaryota</taxon>
        <taxon>Viridiplantae</taxon>
        <taxon>Streptophyta</taxon>
        <taxon>Embryophyta</taxon>
        <taxon>Tracheophyta</taxon>
        <taxon>Spermatophyta</taxon>
        <taxon>Magnoliopsida</taxon>
        <taxon>eudicotyledons</taxon>
        <taxon>Gunneridae</taxon>
        <taxon>Pentapetalae</taxon>
        <taxon>rosids</taxon>
        <taxon>fabids</taxon>
        <taxon>Cucurbitales</taxon>
        <taxon>Cucurbitaceae</taxon>
        <taxon>Benincaseae</taxon>
        <taxon>Citrullus</taxon>
    </lineage>
</organism>
<sequence length="102" mass="11718">MKGKTNKQSLIKHQVKRRITTFIEMTQHQEDNREKRDMEYITSHILSMTMNGGLVKLLFGGRRENEAAEAVNMSLLSICINVLEWASEGVKLCKFVVMVGYL</sequence>